<gene>
    <name evidence="2" type="ORF">N2K95_14735</name>
</gene>
<reference evidence="2" key="1">
    <citation type="submission" date="2022-09" db="EMBL/GenBank/DDBJ databases">
        <title>Novel species in genus Arthrobacter.</title>
        <authorList>
            <person name="Liu Y."/>
        </authorList>
    </citation>
    <scope>NUCLEOTIDE SEQUENCE</scope>
    <source>
        <strain evidence="2">Zg-Y815</strain>
    </source>
</reference>
<dbReference type="RefSeq" id="WP_260652146.1">
    <property type="nucleotide sequence ID" value="NZ_CP104275.1"/>
</dbReference>
<proteinExistence type="predicted"/>
<keyword evidence="1" id="KW-1133">Transmembrane helix</keyword>
<sequence>MSEAALERYYRRALWAYPASWRARHGEEFLGVLLDVATGEGRRKPTRSELIHLSLHGTAARVNQVLPGRRRDRVAAIGTIGGTVLALVMMVLGELGRWFRWNSYNLVDHPFGAFTTPAVIAFVLTIMAFATLAAGRHTIAKVLHAAAAATSIALAVVLGVTDPAIPVHPLVFSFFGTANLLALLGNPVRTSLLRKLVLIGAPLLGVFITLTSYLQGGGAQRTFWGGPYLINDQRLAWWFLELVVLAALLAATGPKARPWACLVLIPLASLPLSGLFLSLGGNSTIGLIGIQPVIFYVSCSIVGVVGAWVAWKRPVLSFAGRNTTPAG</sequence>
<name>A0ABY5YPX3_9MICC</name>
<dbReference type="EMBL" id="CP104275">
    <property type="protein sequence ID" value="UWX96872.1"/>
    <property type="molecule type" value="Genomic_DNA"/>
</dbReference>
<organism evidence="2 3">
    <name type="scientific">Arthrobacter zhaoxinii</name>
    <dbReference type="NCBI Taxonomy" id="2964616"/>
    <lineage>
        <taxon>Bacteria</taxon>
        <taxon>Bacillati</taxon>
        <taxon>Actinomycetota</taxon>
        <taxon>Actinomycetes</taxon>
        <taxon>Micrococcales</taxon>
        <taxon>Micrococcaceae</taxon>
        <taxon>Arthrobacter</taxon>
    </lineage>
</organism>
<evidence type="ECO:0000313" key="3">
    <source>
        <dbReference type="Proteomes" id="UP001059859"/>
    </source>
</evidence>
<evidence type="ECO:0000313" key="2">
    <source>
        <dbReference type="EMBL" id="UWX96872.1"/>
    </source>
</evidence>
<keyword evidence="1" id="KW-0472">Membrane</keyword>
<evidence type="ECO:0000256" key="1">
    <source>
        <dbReference type="SAM" id="Phobius"/>
    </source>
</evidence>
<accession>A0ABY5YPX3</accession>
<feature type="transmembrane region" description="Helical" evidence="1">
    <location>
        <begin position="196"/>
        <end position="215"/>
    </location>
</feature>
<feature type="transmembrane region" description="Helical" evidence="1">
    <location>
        <begin position="293"/>
        <end position="311"/>
    </location>
</feature>
<keyword evidence="3" id="KW-1185">Reference proteome</keyword>
<keyword evidence="1" id="KW-0812">Transmembrane</keyword>
<evidence type="ECO:0008006" key="4">
    <source>
        <dbReference type="Google" id="ProtNLM"/>
    </source>
</evidence>
<protein>
    <recommendedName>
        <fullName evidence="4">Integral membrane protein</fullName>
    </recommendedName>
</protein>
<feature type="transmembrane region" description="Helical" evidence="1">
    <location>
        <begin position="235"/>
        <end position="252"/>
    </location>
</feature>
<dbReference type="Proteomes" id="UP001059859">
    <property type="component" value="Chromosome"/>
</dbReference>
<feature type="transmembrane region" description="Helical" evidence="1">
    <location>
        <begin position="142"/>
        <end position="161"/>
    </location>
</feature>
<feature type="transmembrane region" description="Helical" evidence="1">
    <location>
        <begin position="167"/>
        <end position="184"/>
    </location>
</feature>
<feature type="transmembrane region" description="Helical" evidence="1">
    <location>
        <begin position="113"/>
        <end position="135"/>
    </location>
</feature>
<feature type="transmembrane region" description="Helical" evidence="1">
    <location>
        <begin position="259"/>
        <end position="281"/>
    </location>
</feature>
<feature type="transmembrane region" description="Helical" evidence="1">
    <location>
        <begin position="74"/>
        <end position="93"/>
    </location>
</feature>